<dbReference type="AlphaFoldDB" id="A0ABD1XH22"/>
<name>A0ABD1XH22_9MARC</name>
<comment type="caution">
    <text evidence="1">The sequence shown here is derived from an EMBL/GenBank/DDBJ whole genome shotgun (WGS) entry which is preliminary data.</text>
</comment>
<dbReference type="Proteomes" id="UP001605036">
    <property type="component" value="Unassembled WGS sequence"/>
</dbReference>
<reference evidence="1 2" key="1">
    <citation type="submission" date="2024-09" db="EMBL/GenBank/DDBJ databases">
        <title>Chromosome-scale assembly of Riccia fluitans.</title>
        <authorList>
            <person name="Paukszto L."/>
            <person name="Sawicki J."/>
            <person name="Karawczyk K."/>
            <person name="Piernik-Szablinska J."/>
            <person name="Szczecinska M."/>
            <person name="Mazdziarz M."/>
        </authorList>
    </citation>
    <scope>NUCLEOTIDE SEQUENCE [LARGE SCALE GENOMIC DNA]</scope>
    <source>
        <strain evidence="1">Rf_01</strain>
        <tissue evidence="1">Aerial parts of the thallus</tissue>
    </source>
</reference>
<proteinExistence type="predicted"/>
<accession>A0ABD1XH22</accession>
<organism evidence="1 2">
    <name type="scientific">Riccia fluitans</name>
    <dbReference type="NCBI Taxonomy" id="41844"/>
    <lineage>
        <taxon>Eukaryota</taxon>
        <taxon>Viridiplantae</taxon>
        <taxon>Streptophyta</taxon>
        <taxon>Embryophyta</taxon>
        <taxon>Marchantiophyta</taxon>
        <taxon>Marchantiopsida</taxon>
        <taxon>Marchantiidae</taxon>
        <taxon>Marchantiales</taxon>
        <taxon>Ricciaceae</taxon>
        <taxon>Riccia</taxon>
    </lineage>
</organism>
<dbReference type="EMBL" id="JBHFFA010000008">
    <property type="protein sequence ID" value="KAL2607998.1"/>
    <property type="molecule type" value="Genomic_DNA"/>
</dbReference>
<evidence type="ECO:0000313" key="2">
    <source>
        <dbReference type="Proteomes" id="UP001605036"/>
    </source>
</evidence>
<gene>
    <name evidence="1" type="ORF">R1flu_026571</name>
</gene>
<keyword evidence="2" id="KW-1185">Reference proteome</keyword>
<protein>
    <submittedName>
        <fullName evidence="1">Uncharacterized protein</fullName>
    </submittedName>
</protein>
<sequence>MAPCNSRNLKTKEVKIPHLIVANRRKMESWGLGGLFAVDWSGTYDYLLEELATKQKAASPKFEYRGKLEEWTSEV</sequence>
<evidence type="ECO:0000313" key="1">
    <source>
        <dbReference type="EMBL" id="KAL2607998.1"/>
    </source>
</evidence>